<protein>
    <recommendedName>
        <fullName evidence="6">GAG-pre-integrase domain-containing protein</fullName>
    </recommendedName>
</protein>
<dbReference type="AlphaFoldDB" id="A0AA38ZPU1"/>
<feature type="chain" id="PRO_5041356783" description="GAG-pre-integrase domain-containing protein" evidence="1">
    <location>
        <begin position="24"/>
        <end position="308"/>
    </location>
</feature>
<feature type="signal peptide" evidence="1">
    <location>
        <begin position="1"/>
        <end position="23"/>
    </location>
</feature>
<keyword evidence="1" id="KW-0732">Signal</keyword>
<feature type="domain" description="GAG-pre-integrase" evidence="2">
    <location>
        <begin position="215"/>
        <end position="284"/>
    </location>
</feature>
<evidence type="ECO:0000313" key="5">
    <source>
        <dbReference type="Proteomes" id="UP001168098"/>
    </source>
</evidence>
<evidence type="ECO:0000259" key="3">
    <source>
        <dbReference type="Pfam" id="PF22936"/>
    </source>
</evidence>
<reference evidence="4 5" key="1">
    <citation type="journal article" date="2023" name="BMC Biotechnol.">
        <title>Vitis rotundifolia cv Carlos genome sequencing.</title>
        <authorList>
            <person name="Huff M."/>
            <person name="Hulse-Kemp A."/>
            <person name="Scheffler B."/>
            <person name="Youngblood R."/>
            <person name="Simpson S."/>
            <person name="Babiker E."/>
            <person name="Staton M."/>
        </authorList>
    </citation>
    <scope>NUCLEOTIDE SEQUENCE [LARGE SCALE GENOMIC DNA]</scope>
    <source>
        <tissue evidence="4">Leaf</tissue>
    </source>
</reference>
<sequence>MGLISLMLLLDVGLMLLDLLGQAQDSPRGLIVSIVRSWATLKTPAGLYMASPQIESPDNPIKPISTSSVGFNSDQLAKLYELFYNFQASGKSSTTLSSGSLAKKGTFLIVLSTMSQITPWIIDSGASDHMIDAHHLFSTYSPYAGNLKVKIAYGTLSPSITLNPVLHVPNLSCNLLSISQLTKRFNCSAKFLPSHCVFQDLSSGKTIGSVKEHEGLYYFDETNVLGQCPPTVCNFASYLKDSELLLWHKRMSHPSFQYLKHLFPSLCSNKTSLDFQCEVCELAKCHRMSFPKSKYKPSIPFTLIHSDL</sequence>
<evidence type="ECO:0008006" key="6">
    <source>
        <dbReference type="Google" id="ProtNLM"/>
    </source>
</evidence>
<dbReference type="Pfam" id="PF22936">
    <property type="entry name" value="Pol_BBD"/>
    <property type="match status" value="1"/>
</dbReference>
<evidence type="ECO:0000256" key="1">
    <source>
        <dbReference type="SAM" id="SignalP"/>
    </source>
</evidence>
<evidence type="ECO:0000259" key="2">
    <source>
        <dbReference type="Pfam" id="PF13976"/>
    </source>
</evidence>
<name>A0AA38ZPU1_VITRO</name>
<dbReference type="Pfam" id="PF13976">
    <property type="entry name" value="gag_pre-integrs"/>
    <property type="match status" value="1"/>
</dbReference>
<accession>A0AA38ZPU1</accession>
<dbReference type="Proteomes" id="UP001168098">
    <property type="component" value="Unassembled WGS sequence"/>
</dbReference>
<proteinExistence type="predicted"/>
<organism evidence="4 5">
    <name type="scientific">Vitis rotundifolia</name>
    <name type="common">Muscadine grape</name>
    <dbReference type="NCBI Taxonomy" id="103349"/>
    <lineage>
        <taxon>Eukaryota</taxon>
        <taxon>Viridiplantae</taxon>
        <taxon>Streptophyta</taxon>
        <taxon>Embryophyta</taxon>
        <taxon>Tracheophyta</taxon>
        <taxon>Spermatophyta</taxon>
        <taxon>Magnoliopsida</taxon>
        <taxon>eudicotyledons</taxon>
        <taxon>Gunneridae</taxon>
        <taxon>Pentapetalae</taxon>
        <taxon>rosids</taxon>
        <taxon>Vitales</taxon>
        <taxon>Vitaceae</taxon>
        <taxon>Viteae</taxon>
        <taxon>Vitis</taxon>
    </lineage>
</organism>
<dbReference type="InterPro" id="IPR025724">
    <property type="entry name" value="GAG-pre-integrase_dom"/>
</dbReference>
<dbReference type="EMBL" id="JARBHA010000009">
    <property type="protein sequence ID" value="KAJ9693063.1"/>
    <property type="molecule type" value="Genomic_DNA"/>
</dbReference>
<feature type="domain" description="Retrovirus-related Pol polyprotein from transposon TNT 1-94-like beta-barrel" evidence="3">
    <location>
        <begin position="145"/>
        <end position="184"/>
    </location>
</feature>
<evidence type="ECO:0000313" key="4">
    <source>
        <dbReference type="EMBL" id="KAJ9693063.1"/>
    </source>
</evidence>
<gene>
    <name evidence="4" type="ORF">PVL29_011975</name>
</gene>
<keyword evidence="5" id="KW-1185">Reference proteome</keyword>
<dbReference type="InterPro" id="IPR054722">
    <property type="entry name" value="PolX-like_BBD"/>
</dbReference>
<comment type="caution">
    <text evidence="4">The sequence shown here is derived from an EMBL/GenBank/DDBJ whole genome shotgun (WGS) entry which is preliminary data.</text>
</comment>